<dbReference type="InterPro" id="IPR040871">
    <property type="entry name" value="HopA1"/>
</dbReference>
<evidence type="ECO:0000313" key="1">
    <source>
        <dbReference type="EMBL" id="BAY86410.1"/>
    </source>
</evidence>
<protein>
    <submittedName>
        <fullName evidence="1">Uncharacterized protein</fullName>
    </submittedName>
</protein>
<reference evidence="1 2" key="1">
    <citation type="submission" date="2017-06" db="EMBL/GenBank/DDBJ databases">
        <title>Genome sequencing of cyanobaciteial culture collection at National Institute for Environmental Studies (NIES).</title>
        <authorList>
            <person name="Hirose Y."/>
            <person name="Shimura Y."/>
            <person name="Fujisawa T."/>
            <person name="Nakamura Y."/>
            <person name="Kawachi M."/>
        </authorList>
    </citation>
    <scope>NUCLEOTIDE SEQUENCE [LARGE SCALE GENOMIC DNA]</scope>
    <source>
        <strain evidence="1 2">NIES-267</strain>
    </source>
</reference>
<dbReference type="Pfam" id="PF17914">
    <property type="entry name" value="HopA1"/>
    <property type="match status" value="1"/>
</dbReference>
<dbReference type="EMBL" id="AP018227">
    <property type="protein sequence ID" value="BAY86410.1"/>
    <property type="molecule type" value="Genomic_DNA"/>
</dbReference>
<keyword evidence="2" id="KW-1185">Reference proteome</keyword>
<sequence>MITSDKNYLTKTFLNIANNIQIESNFCIVHPDYKPFSLPPLMAETLEKSSTVLQDKYLNLLLRNFLYGIYYNNSLQSVLAANITNPNLLLHQDLENNCVFEIDWKFYNRLHEHNHGTGYLDNQWRVLRQEPDGSLAVTKNGLTLHIEENYLEPAALSSRVDDLIAIRLPKNRLNNGFYLAVSNSGKQQQNDIQNTWSDLEDTSIFFNINYQGAIALMDSLTKKLNAAEIPFTFQVPHHPLGCDRHDSGILNFHRQNYRAIQELLKDIYAEHQAYFQPETPLFTKYLAPGLSLAEQPLEKPLNKQSFGVNRCQIISNALFEAWEKGIDSPEEKVNIIYQHFKWKSVDLERPYINSDSEDIYDWS</sequence>
<dbReference type="AlphaFoldDB" id="A0A1Z4LYW0"/>
<dbReference type="OrthoDB" id="939976at2"/>
<evidence type="ECO:0000313" key="2">
    <source>
        <dbReference type="Proteomes" id="UP000218418"/>
    </source>
</evidence>
<name>A0A1Z4LYW0_9CYAN</name>
<accession>A0A1Z4LYW0</accession>
<organism evidence="1 2">
    <name type="scientific">Calothrix parasitica NIES-267</name>
    <dbReference type="NCBI Taxonomy" id="1973488"/>
    <lineage>
        <taxon>Bacteria</taxon>
        <taxon>Bacillati</taxon>
        <taxon>Cyanobacteriota</taxon>
        <taxon>Cyanophyceae</taxon>
        <taxon>Nostocales</taxon>
        <taxon>Calotrichaceae</taxon>
        <taxon>Calothrix</taxon>
    </lineage>
</organism>
<proteinExistence type="predicted"/>
<gene>
    <name evidence="1" type="ORF">NIES267_59170</name>
</gene>
<dbReference type="Proteomes" id="UP000218418">
    <property type="component" value="Chromosome"/>
</dbReference>